<evidence type="ECO:0000313" key="2">
    <source>
        <dbReference type="Proteomes" id="UP000654471"/>
    </source>
</evidence>
<dbReference type="EMBL" id="BMRP01000004">
    <property type="protein sequence ID" value="GGU52696.1"/>
    <property type="molecule type" value="Genomic_DNA"/>
</dbReference>
<proteinExistence type="predicted"/>
<dbReference type="InterPro" id="IPR021373">
    <property type="entry name" value="DUF2993"/>
</dbReference>
<protein>
    <recommendedName>
        <fullName evidence="3">DUF2993 domain-containing protein</fullName>
    </recommendedName>
</protein>
<accession>A0ABQ2UUS8</accession>
<organism evidence="1 2">
    <name type="scientific">Streptomyces albospinus</name>
    <dbReference type="NCBI Taxonomy" id="285515"/>
    <lineage>
        <taxon>Bacteria</taxon>
        <taxon>Bacillati</taxon>
        <taxon>Actinomycetota</taxon>
        <taxon>Actinomycetes</taxon>
        <taxon>Kitasatosporales</taxon>
        <taxon>Streptomycetaceae</taxon>
        <taxon>Streptomyces</taxon>
    </lineage>
</organism>
<dbReference type="Pfam" id="PF11209">
    <property type="entry name" value="LmeA"/>
    <property type="match status" value="1"/>
</dbReference>
<reference evidence="2" key="1">
    <citation type="journal article" date="2019" name="Int. J. Syst. Evol. Microbiol.">
        <title>The Global Catalogue of Microorganisms (GCM) 10K type strain sequencing project: providing services to taxonomists for standard genome sequencing and annotation.</title>
        <authorList>
            <consortium name="The Broad Institute Genomics Platform"/>
            <consortium name="The Broad Institute Genome Sequencing Center for Infectious Disease"/>
            <person name="Wu L."/>
            <person name="Ma J."/>
        </authorList>
    </citation>
    <scope>NUCLEOTIDE SEQUENCE [LARGE SCALE GENOMIC DNA]</scope>
    <source>
        <strain evidence="2">JCM 3399</strain>
    </source>
</reference>
<keyword evidence="2" id="KW-1185">Reference proteome</keyword>
<name>A0ABQ2UUS8_9ACTN</name>
<sequence length="230" mass="23466">MLILVVALGGLFVATDQVAVTYAQSRVASKIQSALGLAAEPSVSIKHFPFLTQALNRDLDEVTVSANNLKAPTGDPGTDGSDPLSIDRFTAELHHVRINSSFNGAVADSATGTALVSYAAVTKTISHQLSGIASGVDVSYGGNNQVKLAGSIQIPLLGSQQISTLANITLGKGNTLGITLPDGAQQLIGQAAAPQWPISGLPTGIRLSGVQATSDGLQVSLSGKDIHMTG</sequence>
<evidence type="ECO:0008006" key="3">
    <source>
        <dbReference type="Google" id="ProtNLM"/>
    </source>
</evidence>
<comment type="caution">
    <text evidence="1">The sequence shown here is derived from an EMBL/GenBank/DDBJ whole genome shotgun (WGS) entry which is preliminary data.</text>
</comment>
<gene>
    <name evidence="1" type="ORF">GCM10010211_16430</name>
</gene>
<evidence type="ECO:0000313" key="1">
    <source>
        <dbReference type="EMBL" id="GGU52696.1"/>
    </source>
</evidence>
<dbReference type="RefSeq" id="WP_229852027.1">
    <property type="nucleotide sequence ID" value="NZ_BMRP01000004.1"/>
</dbReference>
<dbReference type="Proteomes" id="UP000654471">
    <property type="component" value="Unassembled WGS sequence"/>
</dbReference>